<evidence type="ECO:0000313" key="14">
    <source>
        <dbReference type="Proteomes" id="UP000449547"/>
    </source>
</evidence>
<evidence type="ECO:0000256" key="6">
    <source>
        <dbReference type="ARBA" id="ARBA00022946"/>
    </source>
</evidence>
<evidence type="ECO:0000256" key="8">
    <source>
        <dbReference type="ARBA" id="ARBA00023128"/>
    </source>
</evidence>
<evidence type="ECO:0000256" key="10">
    <source>
        <dbReference type="PIRSR" id="PIRSR607992-1"/>
    </source>
</evidence>
<feature type="transmembrane region" description="Helical" evidence="12">
    <location>
        <begin position="118"/>
        <end position="135"/>
    </location>
</feature>
<dbReference type="GO" id="GO:0005743">
    <property type="term" value="C:mitochondrial inner membrane"/>
    <property type="evidence" value="ECO:0007669"/>
    <property type="project" value="UniProtKB-SubCell"/>
</dbReference>
<sequence>MFRVGLAKTALRPARVYRPVLARGINTIPQPPGGVVGDANDAYVPPPPDKAHGSLHWTFERVVALGLVPVTLYPFINPACSIVDTSLCTLLLFHCYTGFQSCIIDYIPKRVYGGLHNAAMYLLMFGTGVAGYGVYEMEKKDGGLAPLIAKLWKA</sequence>
<keyword evidence="11" id="KW-0479">Metal-binding</keyword>
<name>A0A642UUG9_DIURU</name>
<evidence type="ECO:0000256" key="1">
    <source>
        <dbReference type="ARBA" id="ARBA00004448"/>
    </source>
</evidence>
<dbReference type="GeneID" id="54780038"/>
<evidence type="ECO:0000256" key="11">
    <source>
        <dbReference type="PIRSR" id="PIRSR607992-2"/>
    </source>
</evidence>
<keyword evidence="9 12" id="KW-0472">Membrane</keyword>
<protein>
    <recommendedName>
        <fullName evidence="12">Succinate dehydrogenase [ubiquinone] cytochrome b small subunit</fullName>
    </recommendedName>
</protein>
<organism evidence="13 14">
    <name type="scientific">Diutina rugosa</name>
    <name type="common">Yeast</name>
    <name type="synonym">Candida rugosa</name>
    <dbReference type="NCBI Taxonomy" id="5481"/>
    <lineage>
        <taxon>Eukaryota</taxon>
        <taxon>Fungi</taxon>
        <taxon>Dikarya</taxon>
        <taxon>Ascomycota</taxon>
        <taxon>Saccharomycotina</taxon>
        <taxon>Pichiomycetes</taxon>
        <taxon>Debaryomycetaceae</taxon>
        <taxon>Diutina</taxon>
    </lineage>
</organism>
<keyword evidence="14" id="KW-1185">Reference proteome</keyword>
<evidence type="ECO:0000256" key="5">
    <source>
        <dbReference type="ARBA" id="ARBA00022792"/>
    </source>
</evidence>
<evidence type="ECO:0000313" key="13">
    <source>
        <dbReference type="EMBL" id="KAA8905723.1"/>
    </source>
</evidence>
<dbReference type="OrthoDB" id="18577at2759"/>
<dbReference type="PANTHER" id="PTHR13337:SF2">
    <property type="entry name" value="SUCCINATE DEHYDROGENASE [UBIQUINONE] CYTOCHROME B SMALL SUBUNIT, MITOCHONDRIAL"/>
    <property type="match status" value="1"/>
</dbReference>
<dbReference type="GO" id="GO:0006099">
    <property type="term" value="P:tricarboxylic acid cycle"/>
    <property type="evidence" value="ECO:0007669"/>
    <property type="project" value="TreeGrafter"/>
</dbReference>
<dbReference type="RefSeq" id="XP_034013833.1">
    <property type="nucleotide sequence ID" value="XM_034153922.1"/>
</dbReference>
<evidence type="ECO:0000256" key="9">
    <source>
        <dbReference type="ARBA" id="ARBA00023136"/>
    </source>
</evidence>
<keyword evidence="4 12" id="KW-0812">Transmembrane</keyword>
<dbReference type="InterPro" id="IPR034804">
    <property type="entry name" value="SQR/QFR_C/D"/>
</dbReference>
<dbReference type="Gene3D" id="1.20.1300.10">
    <property type="entry name" value="Fumarate reductase/succinate dehydrogenase, transmembrane subunit"/>
    <property type="match status" value="1"/>
</dbReference>
<comment type="caution">
    <text evidence="12">Lacks conserved residue(s) required for the propagation of feature annotation.</text>
</comment>
<accession>A0A642UUG9</accession>
<evidence type="ECO:0000256" key="7">
    <source>
        <dbReference type="ARBA" id="ARBA00022989"/>
    </source>
</evidence>
<dbReference type="GO" id="GO:0006121">
    <property type="term" value="P:mitochondrial electron transport, succinate to ubiquinone"/>
    <property type="evidence" value="ECO:0007669"/>
    <property type="project" value="TreeGrafter"/>
</dbReference>
<dbReference type="PANTHER" id="PTHR13337">
    <property type="entry name" value="SUCCINATE DEHYDROGENASE"/>
    <property type="match status" value="1"/>
</dbReference>
<comment type="subcellular location">
    <subcellularLocation>
        <location evidence="1 12">Mitochondrion inner membrane</location>
        <topology evidence="1 12">Multi-pass membrane protein</topology>
    </subcellularLocation>
</comment>
<dbReference type="EMBL" id="SWFT01000042">
    <property type="protein sequence ID" value="KAA8905723.1"/>
    <property type="molecule type" value="Genomic_DNA"/>
</dbReference>
<dbReference type="GO" id="GO:0020037">
    <property type="term" value="F:heme binding"/>
    <property type="evidence" value="ECO:0007669"/>
    <property type="project" value="TreeGrafter"/>
</dbReference>
<dbReference type="Proteomes" id="UP000449547">
    <property type="component" value="Unassembled WGS sequence"/>
</dbReference>
<feature type="binding site" description="axial binding residue" evidence="11">
    <location>
        <position position="94"/>
    </location>
    <ligand>
        <name>heme b</name>
        <dbReference type="ChEBI" id="CHEBI:60344"/>
        <note>ligand shared with SDHC</note>
    </ligand>
    <ligandPart>
        <name>Fe</name>
        <dbReference type="ChEBI" id="CHEBI:18248"/>
    </ligandPart>
</feature>
<keyword evidence="6 12" id="KW-0809">Transit peptide</keyword>
<evidence type="ECO:0000256" key="12">
    <source>
        <dbReference type="RuleBase" id="RU364031"/>
    </source>
</evidence>
<keyword evidence="11" id="KW-0408">Iron</keyword>
<keyword evidence="7 12" id="KW-1133">Transmembrane helix</keyword>
<evidence type="ECO:0000256" key="3">
    <source>
        <dbReference type="ARBA" id="ARBA00022448"/>
    </source>
</evidence>
<keyword evidence="3" id="KW-0813">Transport</keyword>
<dbReference type="SUPFAM" id="SSF81343">
    <property type="entry name" value="Fumarate reductase respiratory complex transmembrane subunits"/>
    <property type="match status" value="1"/>
</dbReference>
<dbReference type="Pfam" id="PF05328">
    <property type="entry name" value="CybS"/>
    <property type="match status" value="1"/>
</dbReference>
<gene>
    <name evidence="13" type="ORF">DIURU_001385</name>
</gene>
<feature type="binding site" evidence="10">
    <location>
        <position position="106"/>
    </location>
    <ligand>
        <name>a ubiquinone</name>
        <dbReference type="ChEBI" id="CHEBI:16389"/>
        <note>ligand shared with IP/SDHB</note>
    </ligand>
</feature>
<keyword evidence="8 12" id="KW-0496">Mitochondrion</keyword>
<keyword evidence="5 12" id="KW-0999">Mitochondrion inner membrane</keyword>
<comment type="caution">
    <text evidence="13">The sequence shown here is derived from an EMBL/GenBank/DDBJ whole genome shotgun (WGS) entry which is preliminary data.</text>
</comment>
<dbReference type="GO" id="GO:0048039">
    <property type="term" value="F:ubiquinone binding"/>
    <property type="evidence" value="ECO:0007669"/>
    <property type="project" value="TreeGrafter"/>
</dbReference>
<comment type="similarity">
    <text evidence="2 12">Belongs to the CybS family.</text>
</comment>
<dbReference type="CDD" id="cd03496">
    <property type="entry name" value="SQR_TypeC_CybS"/>
    <property type="match status" value="1"/>
</dbReference>
<evidence type="ECO:0000256" key="4">
    <source>
        <dbReference type="ARBA" id="ARBA00022692"/>
    </source>
</evidence>
<reference evidence="13 14" key="1">
    <citation type="submission" date="2019-07" db="EMBL/GenBank/DDBJ databases">
        <title>Genome assembly of two rare yeast pathogens: Diutina rugosa and Trichomonascus ciferrii.</title>
        <authorList>
            <person name="Mixao V."/>
            <person name="Saus E."/>
            <person name="Hansen A."/>
            <person name="Lass-Flor C."/>
            <person name="Gabaldon T."/>
        </authorList>
    </citation>
    <scope>NUCLEOTIDE SEQUENCE [LARGE SCALE GENOMIC DNA]</scope>
    <source>
        <strain evidence="13 14">CBS 613</strain>
    </source>
</reference>
<dbReference type="GO" id="GO:0046872">
    <property type="term" value="F:metal ion binding"/>
    <property type="evidence" value="ECO:0007669"/>
    <property type="project" value="UniProtKB-KW"/>
</dbReference>
<evidence type="ECO:0000256" key="2">
    <source>
        <dbReference type="ARBA" id="ARBA00007294"/>
    </source>
</evidence>
<dbReference type="InterPro" id="IPR007992">
    <property type="entry name" value="CybS"/>
</dbReference>
<dbReference type="OMA" id="SEGSYHW"/>
<dbReference type="AlphaFoldDB" id="A0A642UUG9"/>
<proteinExistence type="inferred from homology"/>
<dbReference type="VEuPathDB" id="FungiDB:DIURU_001385"/>